<proteinExistence type="predicted"/>
<reference evidence="2" key="1">
    <citation type="submission" date="2023-04" db="EMBL/GenBank/DDBJ databases">
        <authorList>
            <person name="Vijverberg K."/>
            <person name="Xiong W."/>
            <person name="Schranz E."/>
        </authorList>
    </citation>
    <scope>NUCLEOTIDE SEQUENCE</scope>
</reference>
<protein>
    <submittedName>
        <fullName evidence="2">Uncharacterized protein</fullName>
    </submittedName>
</protein>
<dbReference type="Proteomes" id="UP001177003">
    <property type="component" value="Chromosome 5"/>
</dbReference>
<sequence length="132" mass="15120">MPPKKKGRPRKEQYEPNQASCNRSERQELVPMPPKKKGRPRKEQFEPSQASCDRYVRGCEEQVKILFDNEDIDDDSLVDMMSTFEASLSQPKDNYQKSDGFQDAMDAIIQSILHANDDKGVEEVEPGLTKKT</sequence>
<keyword evidence="3" id="KW-1185">Reference proteome</keyword>
<organism evidence="2 3">
    <name type="scientific">Lactuca saligna</name>
    <name type="common">Willowleaf lettuce</name>
    <dbReference type="NCBI Taxonomy" id="75948"/>
    <lineage>
        <taxon>Eukaryota</taxon>
        <taxon>Viridiplantae</taxon>
        <taxon>Streptophyta</taxon>
        <taxon>Embryophyta</taxon>
        <taxon>Tracheophyta</taxon>
        <taxon>Spermatophyta</taxon>
        <taxon>Magnoliopsida</taxon>
        <taxon>eudicotyledons</taxon>
        <taxon>Gunneridae</taxon>
        <taxon>Pentapetalae</taxon>
        <taxon>asterids</taxon>
        <taxon>campanulids</taxon>
        <taxon>Asterales</taxon>
        <taxon>Asteraceae</taxon>
        <taxon>Cichorioideae</taxon>
        <taxon>Cichorieae</taxon>
        <taxon>Lactucinae</taxon>
        <taxon>Lactuca</taxon>
    </lineage>
</organism>
<evidence type="ECO:0000256" key="1">
    <source>
        <dbReference type="SAM" id="MobiDB-lite"/>
    </source>
</evidence>
<gene>
    <name evidence="2" type="ORF">LSALG_LOCUS24447</name>
</gene>
<evidence type="ECO:0000313" key="2">
    <source>
        <dbReference type="EMBL" id="CAI9284954.1"/>
    </source>
</evidence>
<feature type="region of interest" description="Disordered" evidence="1">
    <location>
        <begin position="1"/>
        <end position="50"/>
    </location>
</feature>
<dbReference type="AlphaFoldDB" id="A0AA35Z310"/>
<evidence type="ECO:0000313" key="3">
    <source>
        <dbReference type="Proteomes" id="UP001177003"/>
    </source>
</evidence>
<name>A0AA35Z310_LACSI</name>
<accession>A0AA35Z310</accession>
<dbReference type="EMBL" id="OX465081">
    <property type="protein sequence ID" value="CAI9284954.1"/>
    <property type="molecule type" value="Genomic_DNA"/>
</dbReference>